<evidence type="ECO:0000313" key="1">
    <source>
        <dbReference type="EMBL" id="USR38130.1"/>
    </source>
</evidence>
<accession>A0ABY5A2W7</accession>
<dbReference type="Proteomes" id="UP001054897">
    <property type="component" value="Chromosome"/>
</dbReference>
<protein>
    <submittedName>
        <fullName evidence="1">AlpA family phage regulatory protein</fullName>
    </submittedName>
</protein>
<keyword evidence="2" id="KW-1185">Reference proteome</keyword>
<sequence>MNKPMDRLIKIEDVLDQVGCSRSKLYLMIQFEEFPAQVKLGRYSRWSQLEVQSWIESMKQKRAA</sequence>
<gene>
    <name evidence="1" type="ORF">L1F06_015780</name>
</gene>
<dbReference type="EMBL" id="CP099397">
    <property type="protein sequence ID" value="USR38130.1"/>
    <property type="molecule type" value="Genomic_DNA"/>
</dbReference>
<reference evidence="1" key="1">
    <citation type="submission" date="2022-06" db="EMBL/GenBank/DDBJ databases">
        <title>Complete genome of Pseudomonas hydrolytica DSWY01T.</title>
        <authorList>
            <person name="Jung J."/>
            <person name="Jeon C.O."/>
        </authorList>
    </citation>
    <scope>NUCLEOTIDE SEQUENCE</scope>
    <source>
        <strain evidence="1">DSWY01</strain>
    </source>
</reference>
<evidence type="ECO:0000313" key="2">
    <source>
        <dbReference type="Proteomes" id="UP001054897"/>
    </source>
</evidence>
<proteinExistence type="predicted"/>
<name>A0ABY5A2W7_9GAMM</name>
<dbReference type="Pfam" id="PF05930">
    <property type="entry name" value="Phage_AlpA"/>
    <property type="match status" value="1"/>
</dbReference>
<dbReference type="RefSeq" id="WP_100219186.1">
    <property type="nucleotide sequence ID" value="NZ_CP099397.1"/>
</dbReference>
<dbReference type="InterPro" id="IPR010260">
    <property type="entry name" value="AlpA"/>
</dbReference>
<dbReference type="Gene3D" id="1.10.238.160">
    <property type="match status" value="1"/>
</dbReference>
<dbReference type="GeneID" id="300082458"/>
<organism evidence="1 2">
    <name type="scientific">Ectopseudomonas hydrolytica</name>
    <dbReference type="NCBI Taxonomy" id="2493633"/>
    <lineage>
        <taxon>Bacteria</taxon>
        <taxon>Pseudomonadati</taxon>
        <taxon>Pseudomonadota</taxon>
        <taxon>Gammaproteobacteria</taxon>
        <taxon>Pseudomonadales</taxon>
        <taxon>Pseudomonadaceae</taxon>
        <taxon>Ectopseudomonas</taxon>
    </lineage>
</organism>